<name>A0AAW2IE32_9NEOP</name>
<organism evidence="2">
    <name type="scientific">Menopon gallinae</name>
    <name type="common">poultry shaft louse</name>
    <dbReference type="NCBI Taxonomy" id="328185"/>
    <lineage>
        <taxon>Eukaryota</taxon>
        <taxon>Metazoa</taxon>
        <taxon>Ecdysozoa</taxon>
        <taxon>Arthropoda</taxon>
        <taxon>Hexapoda</taxon>
        <taxon>Insecta</taxon>
        <taxon>Pterygota</taxon>
        <taxon>Neoptera</taxon>
        <taxon>Paraneoptera</taxon>
        <taxon>Psocodea</taxon>
        <taxon>Troctomorpha</taxon>
        <taxon>Phthiraptera</taxon>
        <taxon>Amblycera</taxon>
        <taxon>Menoponidae</taxon>
        <taxon>Menopon</taxon>
    </lineage>
</organism>
<evidence type="ECO:0000256" key="1">
    <source>
        <dbReference type="SAM" id="MobiDB-lite"/>
    </source>
</evidence>
<proteinExistence type="predicted"/>
<evidence type="ECO:0000313" key="2">
    <source>
        <dbReference type="EMBL" id="KAL0279993.1"/>
    </source>
</evidence>
<feature type="compositionally biased region" description="Polar residues" evidence="1">
    <location>
        <begin position="1"/>
        <end position="12"/>
    </location>
</feature>
<dbReference type="EMBL" id="JARGDH010000001">
    <property type="protein sequence ID" value="KAL0279993.1"/>
    <property type="molecule type" value="Genomic_DNA"/>
</dbReference>
<accession>A0AAW2IE32</accession>
<protein>
    <submittedName>
        <fullName evidence="2">Uncharacterized protein</fullName>
    </submittedName>
</protein>
<feature type="region of interest" description="Disordered" evidence="1">
    <location>
        <begin position="1"/>
        <end position="20"/>
    </location>
</feature>
<comment type="caution">
    <text evidence="2">The sequence shown here is derived from an EMBL/GenBank/DDBJ whole genome shotgun (WGS) entry which is preliminary data.</text>
</comment>
<reference evidence="2" key="1">
    <citation type="journal article" date="2024" name="Gigascience">
        <title>Chromosome-level genome of the poultry shaft louse Menopon gallinae provides insight into the host-switching and adaptive evolution of parasitic lice.</title>
        <authorList>
            <person name="Xu Y."/>
            <person name="Ma L."/>
            <person name="Liu S."/>
            <person name="Liang Y."/>
            <person name="Liu Q."/>
            <person name="He Z."/>
            <person name="Tian L."/>
            <person name="Duan Y."/>
            <person name="Cai W."/>
            <person name="Li H."/>
            <person name="Song F."/>
        </authorList>
    </citation>
    <scope>NUCLEOTIDE SEQUENCE</scope>
    <source>
        <strain evidence="2">Cailab_2023a</strain>
    </source>
</reference>
<dbReference type="AlphaFoldDB" id="A0AAW2IE32"/>
<gene>
    <name evidence="2" type="ORF">PYX00_001425</name>
</gene>
<sequence>MKRSTAEFTTGSLADGVETSSEEETFVCEKQESRKSSWTNRCTSGTETVPDSRLLLFVRYSIESPCIFLQGMQTEKCLYQESRCKYMVTCRKEIGKRTRWWNSLVPEMKVRTDEESSIDEFTTGSFADGVESGSEVRFLQRKGSYFLTKWFKLVVEADSLLHGTVARSGPIVNELKYSR</sequence>